<evidence type="ECO:0000313" key="2">
    <source>
        <dbReference type="EnsemblFungi" id="EJT78912"/>
    </source>
</evidence>
<dbReference type="VEuPathDB" id="FungiDB:GGTG_04005"/>
<sequence>MVYVIYGVSLKRINFKDLKLAKARAKHVKNHKFKRLAWQTIFSTEKKKVRLKAWQGKSKATQKFNPEPFQAFSVFTEAPLFA</sequence>
<dbReference type="GeneID" id="20344463"/>
<dbReference type="RefSeq" id="XP_009220057.1">
    <property type="nucleotide sequence ID" value="XM_009221793.1"/>
</dbReference>
<protein>
    <submittedName>
        <fullName evidence="1 2">Uncharacterized protein</fullName>
    </submittedName>
</protein>
<reference evidence="2" key="4">
    <citation type="journal article" date="2015" name="G3 (Bethesda)">
        <title>Genome sequences of three phytopathogenic species of the Magnaporthaceae family of fungi.</title>
        <authorList>
            <person name="Okagaki L.H."/>
            <person name="Nunes C.C."/>
            <person name="Sailsbery J."/>
            <person name="Clay B."/>
            <person name="Brown D."/>
            <person name="John T."/>
            <person name="Oh Y."/>
            <person name="Young N."/>
            <person name="Fitzgerald M."/>
            <person name="Haas B.J."/>
            <person name="Zeng Q."/>
            <person name="Young S."/>
            <person name="Adiconis X."/>
            <person name="Fan L."/>
            <person name="Levin J.Z."/>
            <person name="Mitchell T.K."/>
            <person name="Okubara P.A."/>
            <person name="Farman M.L."/>
            <person name="Kohn L.M."/>
            <person name="Birren B."/>
            <person name="Ma L.-J."/>
            <person name="Dean R.A."/>
        </authorList>
    </citation>
    <scope>NUCLEOTIDE SEQUENCE</scope>
    <source>
        <strain evidence="2">R3-111a-1</strain>
    </source>
</reference>
<keyword evidence="3" id="KW-1185">Reference proteome</keyword>
<reference evidence="1" key="2">
    <citation type="submission" date="2010-07" db="EMBL/GenBank/DDBJ databases">
        <authorList>
            <consortium name="The Broad Institute Genome Sequencing Platform"/>
            <consortium name="Broad Institute Genome Sequencing Center for Infectious Disease"/>
            <person name="Ma L.-J."/>
            <person name="Dead R."/>
            <person name="Young S."/>
            <person name="Zeng Q."/>
            <person name="Koehrsen M."/>
            <person name="Alvarado L."/>
            <person name="Berlin A."/>
            <person name="Chapman S.B."/>
            <person name="Chen Z."/>
            <person name="Freedman E."/>
            <person name="Gellesch M."/>
            <person name="Goldberg J."/>
            <person name="Griggs A."/>
            <person name="Gujja S."/>
            <person name="Heilman E.R."/>
            <person name="Heiman D."/>
            <person name="Hepburn T."/>
            <person name="Howarth C."/>
            <person name="Jen D."/>
            <person name="Larson L."/>
            <person name="Mehta T."/>
            <person name="Neiman D."/>
            <person name="Pearson M."/>
            <person name="Roberts A."/>
            <person name="Saif S."/>
            <person name="Shea T."/>
            <person name="Shenoy N."/>
            <person name="Sisk P."/>
            <person name="Stolte C."/>
            <person name="Sykes S."/>
            <person name="Walk T."/>
            <person name="White J."/>
            <person name="Yandava C."/>
            <person name="Haas B."/>
            <person name="Nusbaum C."/>
            <person name="Birren B."/>
        </authorList>
    </citation>
    <scope>NUCLEOTIDE SEQUENCE</scope>
    <source>
        <strain evidence="1">R3-111a-1</strain>
    </source>
</reference>
<dbReference type="EMBL" id="GL385396">
    <property type="protein sequence ID" value="EJT78912.1"/>
    <property type="molecule type" value="Genomic_DNA"/>
</dbReference>
<gene>
    <name evidence="2" type="primary">20344463</name>
    <name evidence="1" type="ORF">GGTG_04005</name>
</gene>
<reference evidence="3" key="1">
    <citation type="submission" date="2010-07" db="EMBL/GenBank/DDBJ databases">
        <title>The genome sequence of Gaeumannomyces graminis var. tritici strain R3-111a-1.</title>
        <authorList>
            <consortium name="The Broad Institute Genome Sequencing Platform"/>
            <person name="Ma L.-J."/>
            <person name="Dead R."/>
            <person name="Young S."/>
            <person name="Zeng Q."/>
            <person name="Koehrsen M."/>
            <person name="Alvarado L."/>
            <person name="Berlin A."/>
            <person name="Chapman S.B."/>
            <person name="Chen Z."/>
            <person name="Freedman E."/>
            <person name="Gellesch M."/>
            <person name="Goldberg J."/>
            <person name="Griggs A."/>
            <person name="Gujja S."/>
            <person name="Heilman E.R."/>
            <person name="Heiman D."/>
            <person name="Hepburn T."/>
            <person name="Howarth C."/>
            <person name="Jen D."/>
            <person name="Larson L."/>
            <person name="Mehta T."/>
            <person name="Neiman D."/>
            <person name="Pearson M."/>
            <person name="Roberts A."/>
            <person name="Saif S."/>
            <person name="Shea T."/>
            <person name="Shenoy N."/>
            <person name="Sisk P."/>
            <person name="Stolte C."/>
            <person name="Sykes S."/>
            <person name="Walk T."/>
            <person name="White J."/>
            <person name="Yandava C."/>
            <person name="Haas B."/>
            <person name="Nusbaum C."/>
            <person name="Birren B."/>
        </authorList>
    </citation>
    <scope>NUCLEOTIDE SEQUENCE [LARGE SCALE GENOMIC DNA]</scope>
    <source>
        <strain evidence="3">R3-111a-1</strain>
    </source>
</reference>
<evidence type="ECO:0000313" key="1">
    <source>
        <dbReference type="EMBL" id="EJT78912.1"/>
    </source>
</evidence>
<reference evidence="2" key="5">
    <citation type="submission" date="2018-04" db="UniProtKB">
        <authorList>
            <consortium name="EnsemblFungi"/>
        </authorList>
    </citation>
    <scope>IDENTIFICATION</scope>
    <source>
        <strain evidence="2">R3-111a-1</strain>
    </source>
</reference>
<dbReference type="HOGENOM" id="CLU_2558405_0_0_1"/>
<organism evidence="1">
    <name type="scientific">Gaeumannomyces tritici (strain R3-111a-1)</name>
    <name type="common">Wheat and barley take-all root rot fungus</name>
    <name type="synonym">Gaeumannomyces graminis var. tritici</name>
    <dbReference type="NCBI Taxonomy" id="644352"/>
    <lineage>
        <taxon>Eukaryota</taxon>
        <taxon>Fungi</taxon>
        <taxon>Dikarya</taxon>
        <taxon>Ascomycota</taxon>
        <taxon>Pezizomycotina</taxon>
        <taxon>Sordariomycetes</taxon>
        <taxon>Sordariomycetidae</taxon>
        <taxon>Magnaporthales</taxon>
        <taxon>Magnaporthaceae</taxon>
        <taxon>Gaeumannomyces</taxon>
    </lineage>
</organism>
<name>J3NRV6_GAET3</name>
<accession>J3NRV6</accession>
<proteinExistence type="predicted"/>
<dbReference type="Proteomes" id="UP000006039">
    <property type="component" value="Unassembled WGS sequence"/>
</dbReference>
<evidence type="ECO:0000313" key="3">
    <source>
        <dbReference type="Proteomes" id="UP000006039"/>
    </source>
</evidence>
<dbReference type="EnsemblFungi" id="EJT78912">
    <property type="protein sequence ID" value="EJT78912"/>
    <property type="gene ID" value="GGTG_04005"/>
</dbReference>
<dbReference type="AlphaFoldDB" id="J3NRV6"/>
<reference evidence="1" key="3">
    <citation type="submission" date="2010-09" db="EMBL/GenBank/DDBJ databases">
        <title>Annotation of Gaeumannomyces graminis var. tritici R3-111a-1.</title>
        <authorList>
            <consortium name="The Broad Institute Genome Sequencing Platform"/>
            <person name="Ma L.-J."/>
            <person name="Dead R."/>
            <person name="Young S.K."/>
            <person name="Zeng Q."/>
            <person name="Gargeya S."/>
            <person name="Fitzgerald M."/>
            <person name="Haas B."/>
            <person name="Abouelleil A."/>
            <person name="Alvarado L."/>
            <person name="Arachchi H.M."/>
            <person name="Berlin A."/>
            <person name="Brown A."/>
            <person name="Chapman S.B."/>
            <person name="Chen Z."/>
            <person name="Dunbar C."/>
            <person name="Freedman E."/>
            <person name="Gearin G."/>
            <person name="Gellesch M."/>
            <person name="Goldberg J."/>
            <person name="Griggs A."/>
            <person name="Gujja S."/>
            <person name="Heiman D."/>
            <person name="Howarth C."/>
            <person name="Larson L."/>
            <person name="Lui A."/>
            <person name="MacDonald P.J.P."/>
            <person name="Mehta T."/>
            <person name="Montmayeur A."/>
            <person name="Murphy C."/>
            <person name="Neiman D."/>
            <person name="Pearson M."/>
            <person name="Priest M."/>
            <person name="Roberts A."/>
            <person name="Saif S."/>
            <person name="Shea T."/>
            <person name="Shenoy N."/>
            <person name="Sisk P."/>
            <person name="Stolte C."/>
            <person name="Sykes S."/>
            <person name="Yandava C."/>
            <person name="Wortman J."/>
            <person name="Nusbaum C."/>
            <person name="Birren B."/>
        </authorList>
    </citation>
    <scope>NUCLEOTIDE SEQUENCE</scope>
    <source>
        <strain evidence="1">R3-111a-1</strain>
    </source>
</reference>